<organism evidence="2 3">
    <name type="scientific">Haematococcus lacustris</name>
    <name type="common">Green alga</name>
    <name type="synonym">Haematococcus pluvialis</name>
    <dbReference type="NCBI Taxonomy" id="44745"/>
    <lineage>
        <taxon>Eukaryota</taxon>
        <taxon>Viridiplantae</taxon>
        <taxon>Chlorophyta</taxon>
        <taxon>core chlorophytes</taxon>
        <taxon>Chlorophyceae</taxon>
        <taxon>CS clade</taxon>
        <taxon>Chlamydomonadales</taxon>
        <taxon>Haematococcaceae</taxon>
        <taxon>Haematococcus</taxon>
    </lineage>
</organism>
<dbReference type="GO" id="GO:0008757">
    <property type="term" value="F:S-adenosylmethionine-dependent methyltransferase activity"/>
    <property type="evidence" value="ECO:0007669"/>
    <property type="project" value="InterPro"/>
</dbReference>
<dbReference type="EMBL" id="BLLF01001935">
    <property type="protein sequence ID" value="GFH21941.1"/>
    <property type="molecule type" value="Genomic_DNA"/>
</dbReference>
<dbReference type="Pfam" id="PF08241">
    <property type="entry name" value="Methyltransf_11"/>
    <property type="match status" value="1"/>
</dbReference>
<proteinExistence type="predicted"/>
<dbReference type="Gene3D" id="3.40.50.150">
    <property type="entry name" value="Vaccinia Virus protein VP39"/>
    <property type="match status" value="1"/>
</dbReference>
<evidence type="ECO:0000259" key="1">
    <source>
        <dbReference type="Pfam" id="PF08241"/>
    </source>
</evidence>
<dbReference type="PANTHER" id="PTHR42912:SF81">
    <property type="entry name" value="METHYLTRANSFERASE DOMAIN-CONTAINING PROTEIN"/>
    <property type="match status" value="1"/>
</dbReference>
<protein>
    <submittedName>
        <fullName evidence="2">Methyltransf_25 domain-containing protein</fullName>
    </submittedName>
</protein>
<keyword evidence="3" id="KW-1185">Reference proteome</keyword>
<evidence type="ECO:0000313" key="3">
    <source>
        <dbReference type="Proteomes" id="UP000485058"/>
    </source>
</evidence>
<dbReference type="InterPro" id="IPR050508">
    <property type="entry name" value="Methyltransf_Superfamily"/>
</dbReference>
<dbReference type="Proteomes" id="UP000485058">
    <property type="component" value="Unassembled WGS sequence"/>
</dbReference>
<name>A0A699ZI56_HAELA</name>
<sequence>MRLLEVAAGTGRFHTFIKEWKALRQPGKALGGVDHTGVEFMQMAAEKLDVPDASFDIVVCVYLFHELPEAVRRKAVAEMFRVLKPGGLCVLTDSTQLGDRPEWDNLVANFGKFDEPWYVSFINHKLGETFQAAGFQPHTKYVSSATKTLSFLKP</sequence>
<dbReference type="SUPFAM" id="SSF53335">
    <property type="entry name" value="S-adenosyl-L-methionine-dependent methyltransferases"/>
    <property type="match status" value="1"/>
</dbReference>
<feature type="domain" description="Methyltransferase type 11" evidence="1">
    <location>
        <begin position="32"/>
        <end position="91"/>
    </location>
</feature>
<dbReference type="InterPro" id="IPR029063">
    <property type="entry name" value="SAM-dependent_MTases_sf"/>
</dbReference>
<gene>
    <name evidence="2" type="ORF">HaLaN_19330</name>
</gene>
<evidence type="ECO:0000313" key="2">
    <source>
        <dbReference type="EMBL" id="GFH21941.1"/>
    </source>
</evidence>
<reference evidence="2 3" key="1">
    <citation type="submission" date="2020-02" db="EMBL/GenBank/DDBJ databases">
        <title>Draft genome sequence of Haematococcus lacustris strain NIES-144.</title>
        <authorList>
            <person name="Morimoto D."/>
            <person name="Nakagawa S."/>
            <person name="Yoshida T."/>
            <person name="Sawayama S."/>
        </authorList>
    </citation>
    <scope>NUCLEOTIDE SEQUENCE [LARGE SCALE GENOMIC DNA]</scope>
    <source>
        <strain evidence="2 3">NIES-144</strain>
    </source>
</reference>
<feature type="non-terminal residue" evidence="2">
    <location>
        <position position="154"/>
    </location>
</feature>
<feature type="non-terminal residue" evidence="2">
    <location>
        <position position="1"/>
    </location>
</feature>
<comment type="caution">
    <text evidence="2">The sequence shown here is derived from an EMBL/GenBank/DDBJ whole genome shotgun (WGS) entry which is preliminary data.</text>
</comment>
<accession>A0A699ZI56</accession>
<dbReference type="AlphaFoldDB" id="A0A699ZI56"/>
<dbReference type="InterPro" id="IPR013216">
    <property type="entry name" value="Methyltransf_11"/>
</dbReference>
<dbReference type="PANTHER" id="PTHR42912">
    <property type="entry name" value="METHYLTRANSFERASE"/>
    <property type="match status" value="1"/>
</dbReference>
<dbReference type="CDD" id="cd02440">
    <property type="entry name" value="AdoMet_MTases"/>
    <property type="match status" value="1"/>
</dbReference>